<comment type="caution">
    <text evidence="1">The sequence shown here is derived from an EMBL/GenBank/DDBJ whole genome shotgun (WGS) entry which is preliminary data.</text>
</comment>
<gene>
    <name evidence="1" type="ORF">CLO192961_LOCUS462856</name>
</gene>
<evidence type="ECO:0008006" key="3">
    <source>
        <dbReference type="Google" id="ProtNLM"/>
    </source>
</evidence>
<sequence>MENPLVSPYYTNNIIDLKIKSVGKKSSRNLQNGSTVSARIVKTRHPSTMSVVMVVELLEPVEQGQDPFAPGPPRPKLILKMFDRRFSPRLREELDLGPATRETEGQFNNFLDQGGMPAFIPLYQNARPSDSGSWTAAQKEAYFALYAAEMSKNEVRAYDYLIDVQGDAVPTFHADVQLSLRNAPGKSFRPFAGVEGVLFDYIPGFPLSELPEKVPEAEWPAICNQAIEKVNMIVDRAFINPDTGLRNSIVSRGEGDGQYKVYYIDFGLCSFRDTFDDDEMWRERKRQAGEEGKIGYNLTSCLAVGRIQMAKKKYKGRAAPRDLPPMAWRFVPSNRFAGKTPTPYSRV</sequence>
<evidence type="ECO:0000313" key="2">
    <source>
        <dbReference type="Proteomes" id="UP000766486"/>
    </source>
</evidence>
<evidence type="ECO:0000313" key="1">
    <source>
        <dbReference type="EMBL" id="VUC37088.1"/>
    </source>
</evidence>
<reference evidence="1 2" key="1">
    <citation type="submission" date="2019-06" db="EMBL/GenBank/DDBJ databases">
        <authorList>
            <person name="Broberg M."/>
        </authorList>
    </citation>
    <scope>NUCLEOTIDE SEQUENCE [LARGE SCALE GENOMIC DNA]</scope>
</reference>
<accession>A0ABY6V0G0</accession>
<dbReference type="EMBL" id="CABFNS010000936">
    <property type="protein sequence ID" value="VUC37088.1"/>
    <property type="molecule type" value="Genomic_DNA"/>
</dbReference>
<proteinExistence type="predicted"/>
<protein>
    <recommendedName>
        <fullName evidence="3">Protein kinase domain-containing protein</fullName>
    </recommendedName>
</protein>
<name>A0ABY6V0G0_BIOOC</name>
<keyword evidence="2" id="KW-1185">Reference proteome</keyword>
<organism evidence="1 2">
    <name type="scientific">Bionectria ochroleuca</name>
    <name type="common">Gliocladium roseum</name>
    <dbReference type="NCBI Taxonomy" id="29856"/>
    <lineage>
        <taxon>Eukaryota</taxon>
        <taxon>Fungi</taxon>
        <taxon>Dikarya</taxon>
        <taxon>Ascomycota</taxon>
        <taxon>Pezizomycotina</taxon>
        <taxon>Sordariomycetes</taxon>
        <taxon>Hypocreomycetidae</taxon>
        <taxon>Hypocreales</taxon>
        <taxon>Bionectriaceae</taxon>
        <taxon>Clonostachys</taxon>
    </lineage>
</organism>
<dbReference type="Proteomes" id="UP000766486">
    <property type="component" value="Unassembled WGS sequence"/>
</dbReference>